<dbReference type="Gene3D" id="1.10.472.80">
    <property type="entry name" value="Ypt/Rab-GAP domain of gyp1p, domain 3"/>
    <property type="match status" value="1"/>
</dbReference>
<dbReference type="EMBL" id="SKCS01000433">
    <property type="protein sequence ID" value="TNN07319.1"/>
    <property type="molecule type" value="Genomic_DNA"/>
</dbReference>
<dbReference type="SUPFAM" id="SSF47923">
    <property type="entry name" value="Ypt/Rab-GAP domain of gyp1p"/>
    <property type="match status" value="1"/>
</dbReference>
<comment type="caution">
    <text evidence="1">The sequence shown here is derived from an EMBL/GenBank/DDBJ whole genome shotgun (WGS) entry which is preliminary data.</text>
</comment>
<organism evidence="1 2">
    <name type="scientific">Schistosoma japonicum</name>
    <name type="common">Blood fluke</name>
    <dbReference type="NCBI Taxonomy" id="6182"/>
    <lineage>
        <taxon>Eukaryota</taxon>
        <taxon>Metazoa</taxon>
        <taxon>Spiralia</taxon>
        <taxon>Lophotrochozoa</taxon>
        <taxon>Platyhelminthes</taxon>
        <taxon>Trematoda</taxon>
        <taxon>Digenea</taxon>
        <taxon>Strigeidida</taxon>
        <taxon>Schistosomatoidea</taxon>
        <taxon>Schistosomatidae</taxon>
        <taxon>Schistosoma</taxon>
    </lineage>
</organism>
<accession>A0A4Z2CSS0</accession>
<evidence type="ECO:0000313" key="1">
    <source>
        <dbReference type="EMBL" id="TNN07319.1"/>
    </source>
</evidence>
<name>A0A4Z2CSS0_SCHJA</name>
<reference evidence="1 2" key="1">
    <citation type="submission" date="2019-03" db="EMBL/GenBank/DDBJ databases">
        <title>An improved genome assembly of the fluke Schistosoma japonicum.</title>
        <authorList>
            <person name="Hu W."/>
            <person name="Luo F."/>
            <person name="Yin M."/>
            <person name="Mo X."/>
            <person name="Sun C."/>
            <person name="Wu Q."/>
            <person name="Zhu B."/>
            <person name="Xiang M."/>
            <person name="Wang J."/>
            <person name="Wang Y."/>
            <person name="Zhang T."/>
            <person name="Xu B."/>
            <person name="Zheng H."/>
            <person name="Feng Z."/>
        </authorList>
    </citation>
    <scope>NUCLEOTIDE SEQUENCE [LARGE SCALE GENOMIC DNA]</scope>
    <source>
        <strain evidence="1">HuSjv2</strain>
        <tissue evidence="1">Worms</tissue>
    </source>
</reference>
<keyword evidence="2" id="KW-1185">Reference proteome</keyword>
<protein>
    <submittedName>
        <fullName evidence="1">Uncharacterized protein</fullName>
    </submittedName>
</protein>
<evidence type="ECO:0000313" key="2">
    <source>
        <dbReference type="Proteomes" id="UP000311919"/>
    </source>
</evidence>
<dbReference type="InterPro" id="IPR035969">
    <property type="entry name" value="Rab-GAP_TBC_sf"/>
</dbReference>
<dbReference type="OrthoDB" id="70142at2759"/>
<sequence>MASNETGSSCFTECLGSILYQMCRKSPYSKAVKLINTSCSNENVAQTFTYQVVSILKGTLIPYSLRRFLWPLALFKVATLSRTELDNPIIWDGHKMRELESSARKHFGVLLASGTERLGLVTPLCSKFDGIISKDMKEITDELQTKFEDQQTQFNQFKKQSVKILNVFYTAKQIYDPLYIYWLLPIFFALKKEYIHELIKHFPDIPSKDSIKSIDEGIEIYSFALCLSIFVDIIIKKYGIYLTHINNMINKTINNLNELHCIQHIEKVYNEFLQKNSSVNSSNKQYFNDILTNQMMNVIGFDNDQMVNTINEKENSYLHNLLKQWFIKLFVGTVNTIPLLFFWDQYFLNSFNSEIIIEFAETLLVLLGSDILKVDNFVDMQQLLKHGPNKLLTKDIIQTWNMIHLNKVIDDSYYKLNRLSGKLVSITKGIQDDTRKVSQPYLQGFVIHNIIITTVTNSSNVLSAHSFRVHLDYVVENEIKQSLLTKTTPVIIFHGKISKIYDILNEVYSTDKEHSKNRSNDAINYSYPSFNEEHSKTYITMFQFNVEEPFSFMEQKLQAFEPTNGQKYLKPSLVGHICVTLQCKKADTNEEVKDDEWVTFGWTQIQCFTEKDNPKSVSQTDFKIYPYTLWTREVINPVEQAPELLHGSRISLRIYNPNLEVVPKVIDQPDIYITRSVQTKILSKETINLVDPVYPKDELVEEQEIEDIEELSPPATPIDDPWVPFKKIAPSERLMKPSSTSEPFCIYIDQLRFMPDNSTIFKVTGRLLNTNHDEELLDILIVPEENSNTTETSRSPTFPSNHRFIVNLSQNKTLSQNCLLFLRVYTLRLTNLEYVVVGNVLLKVFNSNGLLNLGGHQLRLRCEVPKAISQYNTNEVFFQEDSLNNVPYIHCSTILVRLLPYTEEPISAPEYKFRSYRSAESTPTNFEWVVYRQFQSDEGRKTNIRNVVKMILRREGEFNVSAEQNDFLTPEYICRYTKQRLSVKRNTTANGIPSQMTSAFPFFYRINDGFLLSVKDAEGLTVKEGDYIFALVKVVRGSDTMLLPVNKFYGYGADDDLIFYRLDPTVSLGNPIWEDEPQLTKPYCDPNALLIIQIFRVPLIFAVGGSINITKSGDWFTPQVVSQKTNKQQIIKLQKTHLIGWSLLRLFDWGFLRNGTHKLCLLKPPIRLHTLKKIQNRDGEKSLMLNTNNFLENGCVTIHLQSGRFLDFTEETKIEQQPFYSHISNDQQYTINISENVDEQMKQTNKINLNSMIEFRAKTDISWLQQNEVGINKFYAEIYELLKNELANCSSKKKYMPLFITRQ</sequence>
<proteinExistence type="predicted"/>
<gene>
    <name evidence="1" type="ORF">EWB00_007804</name>
</gene>
<dbReference type="Proteomes" id="UP000311919">
    <property type="component" value="Unassembled WGS sequence"/>
</dbReference>